<evidence type="ECO:0000313" key="2">
    <source>
        <dbReference type="EMBL" id="KAA6391299.1"/>
    </source>
</evidence>
<dbReference type="AlphaFoldDB" id="A0A5J4WA98"/>
<dbReference type="EMBL" id="SNRW01002925">
    <property type="protein sequence ID" value="KAA6391299.1"/>
    <property type="molecule type" value="Genomic_DNA"/>
</dbReference>
<feature type="compositionally biased region" description="Basic and acidic residues" evidence="1">
    <location>
        <begin position="57"/>
        <end position="69"/>
    </location>
</feature>
<proteinExistence type="predicted"/>
<sequence length="147" mass="17797">MKIGQDICFISLEQRIWFEVSSLSTRAPYYEQFREYVQDIGMEVDEEEEEEEEQEDNNMKENQDQKNYLDLENNSDQPFSGFRVDVADFVYLKSKQKTTIPSFVRRFLCQSVEGNEDLLRNRMIHFDQCILEYKRVPELELWVLWKN</sequence>
<feature type="region of interest" description="Disordered" evidence="1">
    <location>
        <begin position="42"/>
        <end position="76"/>
    </location>
</feature>
<comment type="caution">
    <text evidence="2">The sequence shown here is derived from an EMBL/GenBank/DDBJ whole genome shotgun (WGS) entry which is preliminary data.</text>
</comment>
<feature type="compositionally biased region" description="Acidic residues" evidence="1">
    <location>
        <begin position="42"/>
        <end position="56"/>
    </location>
</feature>
<name>A0A5J4WA98_9EUKA</name>
<accession>A0A5J4WA98</accession>
<dbReference type="Proteomes" id="UP000324800">
    <property type="component" value="Unassembled WGS sequence"/>
</dbReference>
<protein>
    <submittedName>
        <fullName evidence="2">Uncharacterized protein</fullName>
    </submittedName>
</protein>
<evidence type="ECO:0000313" key="3">
    <source>
        <dbReference type="Proteomes" id="UP000324800"/>
    </source>
</evidence>
<reference evidence="2 3" key="1">
    <citation type="submission" date="2019-03" db="EMBL/GenBank/DDBJ databases">
        <title>Single cell metagenomics reveals metabolic interactions within the superorganism composed of flagellate Streblomastix strix and complex community of Bacteroidetes bacteria on its surface.</title>
        <authorList>
            <person name="Treitli S.C."/>
            <person name="Kolisko M."/>
            <person name="Husnik F."/>
            <person name="Keeling P."/>
            <person name="Hampl V."/>
        </authorList>
    </citation>
    <scope>NUCLEOTIDE SEQUENCE [LARGE SCALE GENOMIC DNA]</scope>
    <source>
        <strain evidence="2">ST1C</strain>
    </source>
</reference>
<evidence type="ECO:0000256" key="1">
    <source>
        <dbReference type="SAM" id="MobiDB-lite"/>
    </source>
</evidence>
<organism evidence="2 3">
    <name type="scientific">Streblomastix strix</name>
    <dbReference type="NCBI Taxonomy" id="222440"/>
    <lineage>
        <taxon>Eukaryota</taxon>
        <taxon>Metamonada</taxon>
        <taxon>Preaxostyla</taxon>
        <taxon>Oxymonadida</taxon>
        <taxon>Streblomastigidae</taxon>
        <taxon>Streblomastix</taxon>
    </lineage>
</organism>
<gene>
    <name evidence="2" type="ORF">EZS28_013174</name>
</gene>